<organism evidence="1 2">
    <name type="scientific">Taenia crassiceps</name>
    <dbReference type="NCBI Taxonomy" id="6207"/>
    <lineage>
        <taxon>Eukaryota</taxon>
        <taxon>Metazoa</taxon>
        <taxon>Spiralia</taxon>
        <taxon>Lophotrochozoa</taxon>
        <taxon>Platyhelminthes</taxon>
        <taxon>Cestoda</taxon>
        <taxon>Eucestoda</taxon>
        <taxon>Cyclophyllidea</taxon>
        <taxon>Taeniidae</taxon>
        <taxon>Taenia</taxon>
    </lineage>
</organism>
<accession>A0ABR4QBA1</accession>
<evidence type="ECO:0000313" key="2">
    <source>
        <dbReference type="Proteomes" id="UP001651158"/>
    </source>
</evidence>
<name>A0ABR4QBA1_9CEST</name>
<dbReference type="EMBL" id="JAKROA010000005">
    <property type="protein sequence ID" value="KAL5106613.1"/>
    <property type="molecule type" value="Genomic_DNA"/>
</dbReference>
<keyword evidence="2" id="KW-1185">Reference proteome</keyword>
<reference evidence="1 2" key="1">
    <citation type="journal article" date="2022" name="Front. Cell. Infect. Microbiol.">
        <title>The Genomes of Two Strains of Taenia crassiceps the Animal Model for the Study of Human Cysticercosis.</title>
        <authorList>
            <person name="Bobes R.J."/>
            <person name="Estrada K."/>
            <person name="Rios-Valencia D.G."/>
            <person name="Calderon-Gallegos A."/>
            <person name="de la Torre P."/>
            <person name="Carrero J.C."/>
            <person name="Sanchez-Flores A."/>
            <person name="Laclette J.P."/>
        </authorList>
    </citation>
    <scope>NUCLEOTIDE SEQUENCE [LARGE SCALE GENOMIC DNA]</scope>
    <source>
        <strain evidence="1">WFUcys</strain>
    </source>
</reference>
<dbReference type="Proteomes" id="UP001651158">
    <property type="component" value="Unassembled WGS sequence"/>
</dbReference>
<sequence length="181" mass="20702">MELYKALPDLSSQEIIDKFESGLRHLLRPESHAYEIEATGLACRQVRAPKRHRRVEEGEQRQQHIVAHIIRWMRFRAPTEHFPKLPQTTRVYISHQRLITLKDSLQLDRYLRSSSLEVLLIEEAGSYLGMTEIPLLGLAKSDAPVDETSQFHQRSSKSTSHTAILGVLSPNGQCKILGTMH</sequence>
<evidence type="ECO:0000313" key="1">
    <source>
        <dbReference type="EMBL" id="KAL5106613.1"/>
    </source>
</evidence>
<protein>
    <submittedName>
        <fullName evidence="1">Uncharacterized protein</fullName>
    </submittedName>
</protein>
<comment type="caution">
    <text evidence="1">The sequence shown here is derived from an EMBL/GenBank/DDBJ whole genome shotgun (WGS) entry which is preliminary data.</text>
</comment>
<gene>
    <name evidence="1" type="ORF">TcWFU_001901</name>
</gene>
<proteinExistence type="predicted"/>